<evidence type="ECO:0000313" key="8">
    <source>
        <dbReference type="Proteomes" id="UP001285354"/>
    </source>
</evidence>
<evidence type="ECO:0000256" key="4">
    <source>
        <dbReference type="ARBA" id="ARBA00023180"/>
    </source>
</evidence>
<dbReference type="InterPro" id="IPR017853">
    <property type="entry name" value="GH"/>
</dbReference>
<dbReference type="AlphaFoldDB" id="A0AAD9T2C2"/>
<dbReference type="GO" id="GO:0098552">
    <property type="term" value="C:side of membrane"/>
    <property type="evidence" value="ECO:0007669"/>
    <property type="project" value="UniProtKB-KW"/>
</dbReference>
<accession>A0AAD9T2C2</accession>
<comment type="caution">
    <text evidence="7">The sequence shown here is derived from an EMBL/GenBank/DDBJ whole genome shotgun (WGS) entry which is preliminary data.</text>
</comment>
<evidence type="ECO:0000256" key="1">
    <source>
        <dbReference type="ARBA" id="ARBA00004609"/>
    </source>
</evidence>
<keyword evidence="5" id="KW-0336">GPI-anchor</keyword>
<dbReference type="GO" id="GO:0071970">
    <property type="term" value="P:fungal-type cell wall (1-&gt;3)-beta-D-glucan biosynthetic process"/>
    <property type="evidence" value="ECO:0007669"/>
    <property type="project" value="TreeGrafter"/>
</dbReference>
<feature type="chain" id="PRO_5041769835" description="1,3-beta-glucanosyltransferase" evidence="5">
    <location>
        <begin position="21"/>
        <end position="558"/>
    </location>
</feature>
<dbReference type="GO" id="GO:0042124">
    <property type="term" value="F:1,3-beta-glucanosyltransferase activity"/>
    <property type="evidence" value="ECO:0007669"/>
    <property type="project" value="TreeGrafter"/>
</dbReference>
<dbReference type="SUPFAM" id="SSF51445">
    <property type="entry name" value="(Trans)glycosidases"/>
    <property type="match status" value="1"/>
</dbReference>
<dbReference type="EMBL" id="JAUBYV010000005">
    <property type="protein sequence ID" value="KAK2627035.1"/>
    <property type="molecule type" value="Genomic_DNA"/>
</dbReference>
<feature type="compositionally biased region" description="Polar residues" evidence="6">
    <location>
        <begin position="398"/>
        <end position="425"/>
    </location>
</feature>
<comment type="subcellular location">
    <subcellularLocation>
        <location evidence="1 5">Cell membrane</location>
        <topology evidence="1 5">Lipid-anchor</topology>
        <topology evidence="1 5">GPI-anchor</topology>
    </subcellularLocation>
</comment>
<dbReference type="GO" id="GO:0005886">
    <property type="term" value="C:plasma membrane"/>
    <property type="evidence" value="ECO:0007669"/>
    <property type="project" value="UniProtKB-SubCell"/>
</dbReference>
<sequence>MLRRLFVIALLACLALGASALSTISVKGSKFFVGGDQFFLRGVAYQGTPNDPLVDTNQCRLDAQAMQSIGTNSIRVYHVDPVADHDGCMSAFRDAGIYIWLDVDTFTSYIVQTDPAWTKEQFAAYAQVVDAFQQFDNLGGFWIGNEVINNLGGSPSAPYIKAAVADMKSYIHAKSYRQVPIGYSAADIAELRPMLQEYLACGEPDEAIDFFGLNSYEWCGDATYQTSGYSALQEMALGYSLPIFFSETGCNVGGERTFKDQEAIFGPEMIDTWSGSIVYEWVEETNAFGIVTYPNGQIYSGAPIPIQPEFENLSNVWKGTSPTGVSEGSYTPKYSAPACPAATGGWTVDGDVPLPRLDSSIIKAIAAEDAAPANLSSTKKPSTTLSPSAVKSSPPFNPTLQSHRGTGTLTTSTASPAQAGSSWDSGHSIRHGSNPRRQANTTSSALSSTSYSTTGTIVLDIILTIEDYDKTQTTTLPLVLYPEVPNTLTQIDQASSITAKNQKATVSASSPASTSKSAANAVTPPPFIAYVDNLGGHGGEVGFLVLSSIFVLGVGAFL</sequence>
<feature type="signal peptide" evidence="5">
    <location>
        <begin position="1"/>
        <end position="20"/>
    </location>
</feature>
<dbReference type="Gene3D" id="3.20.20.80">
    <property type="entry name" value="Glycosidases"/>
    <property type="match status" value="1"/>
</dbReference>
<evidence type="ECO:0000256" key="2">
    <source>
        <dbReference type="ARBA" id="ARBA00007528"/>
    </source>
</evidence>
<keyword evidence="5" id="KW-0808">Transferase</keyword>
<dbReference type="PANTHER" id="PTHR31468">
    <property type="entry name" value="1,3-BETA-GLUCANOSYLTRANSFERASE GAS1"/>
    <property type="match status" value="1"/>
</dbReference>
<name>A0AAD9T2C2_9HELO</name>
<proteinExistence type="inferred from homology"/>
<dbReference type="PANTHER" id="PTHR31468:SF8">
    <property type="entry name" value="1,3-BETA-GLUCANOSYLTRANSFERASE GAS2"/>
    <property type="match status" value="1"/>
</dbReference>
<gene>
    <name evidence="7" type="ORF">QTJ16_004210</name>
</gene>
<evidence type="ECO:0000256" key="6">
    <source>
        <dbReference type="SAM" id="MobiDB-lite"/>
    </source>
</evidence>
<keyword evidence="8" id="KW-1185">Reference proteome</keyword>
<feature type="compositionally biased region" description="Low complexity" evidence="6">
    <location>
        <begin position="372"/>
        <end position="388"/>
    </location>
</feature>
<dbReference type="GO" id="GO:0031505">
    <property type="term" value="P:fungal-type cell wall organization"/>
    <property type="evidence" value="ECO:0007669"/>
    <property type="project" value="TreeGrafter"/>
</dbReference>
<comment type="similarity">
    <text evidence="2 5">Belongs to the glycosyl hydrolase 72 family.</text>
</comment>
<dbReference type="EC" id="2.4.1.-" evidence="5"/>
<protein>
    <recommendedName>
        <fullName evidence="5">1,3-beta-glucanosyltransferase</fullName>
        <ecNumber evidence="5">2.4.1.-</ecNumber>
    </recommendedName>
</protein>
<comment type="function">
    <text evidence="5">Splits internally a 1,3-beta-glucan molecule and transfers the newly generated reducing end (the donor) to the non-reducing end of another 1,3-beta-glucan molecule (the acceptor) forming a 1,3-beta linkage, resulting in the elongation of 1,3-beta-glucan chains in the cell wall.</text>
</comment>
<evidence type="ECO:0000256" key="3">
    <source>
        <dbReference type="ARBA" id="ARBA00022729"/>
    </source>
</evidence>
<evidence type="ECO:0000313" key="7">
    <source>
        <dbReference type="EMBL" id="KAK2627035.1"/>
    </source>
</evidence>
<dbReference type="InterPro" id="IPR004886">
    <property type="entry name" value="Glucanosyltransferase"/>
</dbReference>
<organism evidence="7 8">
    <name type="scientific">Diplocarpon rosae</name>
    <dbReference type="NCBI Taxonomy" id="946125"/>
    <lineage>
        <taxon>Eukaryota</taxon>
        <taxon>Fungi</taxon>
        <taxon>Dikarya</taxon>
        <taxon>Ascomycota</taxon>
        <taxon>Pezizomycotina</taxon>
        <taxon>Leotiomycetes</taxon>
        <taxon>Helotiales</taxon>
        <taxon>Drepanopezizaceae</taxon>
        <taxon>Diplocarpon</taxon>
    </lineage>
</organism>
<feature type="region of interest" description="Disordered" evidence="6">
    <location>
        <begin position="372"/>
        <end position="449"/>
    </location>
</feature>
<dbReference type="Pfam" id="PF03198">
    <property type="entry name" value="Glyco_hydro_72"/>
    <property type="match status" value="1"/>
</dbReference>
<dbReference type="Proteomes" id="UP001285354">
    <property type="component" value="Unassembled WGS sequence"/>
</dbReference>
<keyword evidence="5" id="KW-0472">Membrane</keyword>
<keyword evidence="3 5" id="KW-0732">Signal</keyword>
<reference evidence="7" key="1">
    <citation type="submission" date="2023-06" db="EMBL/GenBank/DDBJ databases">
        <title>Draft genome of Marssonina rosae.</title>
        <authorList>
            <person name="Cheng Q."/>
        </authorList>
    </citation>
    <scope>NUCLEOTIDE SEQUENCE</scope>
    <source>
        <strain evidence="7">R4</strain>
    </source>
</reference>
<keyword evidence="4" id="KW-0325">Glycoprotein</keyword>
<evidence type="ECO:0000256" key="5">
    <source>
        <dbReference type="RuleBase" id="RU361209"/>
    </source>
</evidence>
<keyword evidence="5" id="KW-0449">Lipoprotein</keyword>